<organism evidence="1 2">
    <name type="scientific">Sphaeroforma arctica JP610</name>
    <dbReference type="NCBI Taxonomy" id="667725"/>
    <lineage>
        <taxon>Eukaryota</taxon>
        <taxon>Ichthyosporea</taxon>
        <taxon>Ichthyophonida</taxon>
        <taxon>Sphaeroforma</taxon>
    </lineage>
</organism>
<dbReference type="Proteomes" id="UP000054560">
    <property type="component" value="Unassembled WGS sequence"/>
</dbReference>
<keyword evidence="2" id="KW-1185">Reference proteome</keyword>
<evidence type="ECO:0000313" key="1">
    <source>
        <dbReference type="EMBL" id="KNC76741.1"/>
    </source>
</evidence>
<gene>
    <name evidence="1" type="ORF">SARC_10771</name>
</gene>
<accession>A0A0L0FJU2</accession>
<proteinExistence type="predicted"/>
<sequence length="100" mass="11569">MNYWRWYAAQAGIDHAVPTRTNMLDFLSYCFYDGCQANQIRQIRAAINNYARSHGLQIISDDEWPHAIQGYVSLCHDIHPDTLPRTPKILATWIASIFDD</sequence>
<dbReference type="RefSeq" id="XP_014150643.1">
    <property type="nucleotide sequence ID" value="XM_014295168.1"/>
</dbReference>
<dbReference type="AlphaFoldDB" id="A0A0L0FJU2"/>
<evidence type="ECO:0000313" key="2">
    <source>
        <dbReference type="Proteomes" id="UP000054560"/>
    </source>
</evidence>
<dbReference type="EMBL" id="KQ242979">
    <property type="protein sequence ID" value="KNC76741.1"/>
    <property type="molecule type" value="Genomic_DNA"/>
</dbReference>
<protein>
    <submittedName>
        <fullName evidence="1">Uncharacterized protein</fullName>
    </submittedName>
</protein>
<dbReference type="GeneID" id="25911275"/>
<name>A0A0L0FJU2_9EUKA</name>
<reference evidence="1 2" key="1">
    <citation type="submission" date="2011-02" db="EMBL/GenBank/DDBJ databases">
        <title>The Genome Sequence of Sphaeroforma arctica JP610.</title>
        <authorList>
            <consortium name="The Broad Institute Genome Sequencing Platform"/>
            <person name="Russ C."/>
            <person name="Cuomo C."/>
            <person name="Young S.K."/>
            <person name="Zeng Q."/>
            <person name="Gargeya S."/>
            <person name="Alvarado L."/>
            <person name="Berlin A."/>
            <person name="Chapman S.B."/>
            <person name="Chen Z."/>
            <person name="Freedman E."/>
            <person name="Gellesch M."/>
            <person name="Goldberg J."/>
            <person name="Griggs A."/>
            <person name="Gujja S."/>
            <person name="Heilman E."/>
            <person name="Heiman D."/>
            <person name="Howarth C."/>
            <person name="Mehta T."/>
            <person name="Neiman D."/>
            <person name="Pearson M."/>
            <person name="Roberts A."/>
            <person name="Saif S."/>
            <person name="Shea T."/>
            <person name="Shenoy N."/>
            <person name="Sisk P."/>
            <person name="Stolte C."/>
            <person name="Sykes S."/>
            <person name="White J."/>
            <person name="Yandava C."/>
            <person name="Burger G."/>
            <person name="Gray M.W."/>
            <person name="Holland P.W.H."/>
            <person name="King N."/>
            <person name="Lang F.B.F."/>
            <person name="Roger A.J."/>
            <person name="Ruiz-Trillo I."/>
            <person name="Haas B."/>
            <person name="Nusbaum C."/>
            <person name="Birren B."/>
        </authorList>
    </citation>
    <scope>NUCLEOTIDE SEQUENCE [LARGE SCALE GENOMIC DNA]</scope>
    <source>
        <strain evidence="1 2">JP610</strain>
    </source>
</reference>